<reference evidence="3" key="1">
    <citation type="submission" date="2020-03" db="EMBL/GenBank/DDBJ databases">
        <authorList>
            <person name="Guo F."/>
        </authorList>
    </citation>
    <scope>NUCLEOTIDE SEQUENCE</scope>
    <source>
        <strain evidence="3">JCM 30134</strain>
    </source>
</reference>
<accession>A0A9E5T265</accession>
<name>A0A9E5T265_9GAMM</name>
<dbReference type="SMART" id="SM00387">
    <property type="entry name" value="HATPase_c"/>
    <property type="match status" value="1"/>
</dbReference>
<dbReference type="Gene3D" id="3.30.565.10">
    <property type="entry name" value="Histidine kinase-like ATPase, C-terminal domain"/>
    <property type="match status" value="1"/>
</dbReference>
<dbReference type="InterPro" id="IPR005467">
    <property type="entry name" value="His_kinase_dom"/>
</dbReference>
<dbReference type="Pfam" id="PF02518">
    <property type="entry name" value="HATPase_c"/>
    <property type="match status" value="1"/>
</dbReference>
<dbReference type="GO" id="GO:0000155">
    <property type="term" value="F:phosphorelay sensor kinase activity"/>
    <property type="evidence" value="ECO:0007669"/>
    <property type="project" value="InterPro"/>
</dbReference>
<keyword evidence="3" id="KW-0808">Transferase</keyword>
<evidence type="ECO:0000313" key="4">
    <source>
        <dbReference type="Proteomes" id="UP000787472"/>
    </source>
</evidence>
<dbReference type="InterPro" id="IPR050640">
    <property type="entry name" value="Bact_2-comp_sensor_kinase"/>
</dbReference>
<protein>
    <submittedName>
        <fullName evidence="3">Histidine kinase</fullName>
    </submittedName>
</protein>
<keyword evidence="3" id="KW-0418">Kinase</keyword>
<organism evidence="3 4">
    <name type="scientific">Pseudomaricurvus hydrocarbonicus</name>
    <dbReference type="NCBI Taxonomy" id="1470433"/>
    <lineage>
        <taxon>Bacteria</taxon>
        <taxon>Pseudomonadati</taxon>
        <taxon>Pseudomonadota</taxon>
        <taxon>Gammaproteobacteria</taxon>
        <taxon>Cellvibrionales</taxon>
        <taxon>Cellvibrionaceae</taxon>
        <taxon>Pseudomaricurvus</taxon>
    </lineage>
</organism>
<dbReference type="GO" id="GO:0016020">
    <property type="term" value="C:membrane"/>
    <property type="evidence" value="ECO:0007669"/>
    <property type="project" value="InterPro"/>
</dbReference>
<feature type="transmembrane region" description="Helical" evidence="1">
    <location>
        <begin position="53"/>
        <end position="70"/>
    </location>
</feature>
<keyword evidence="4" id="KW-1185">Reference proteome</keyword>
<feature type="transmembrane region" description="Helical" evidence="1">
    <location>
        <begin position="82"/>
        <end position="108"/>
    </location>
</feature>
<dbReference type="PROSITE" id="PS50109">
    <property type="entry name" value="HIS_KIN"/>
    <property type="match status" value="1"/>
</dbReference>
<feature type="domain" description="Histidine kinase" evidence="2">
    <location>
        <begin position="275"/>
        <end position="371"/>
    </location>
</feature>
<gene>
    <name evidence="3" type="ORF">G8770_18455</name>
</gene>
<dbReference type="Proteomes" id="UP000787472">
    <property type="component" value="Unassembled WGS sequence"/>
</dbReference>
<dbReference type="PANTHER" id="PTHR34220">
    <property type="entry name" value="SENSOR HISTIDINE KINASE YPDA"/>
    <property type="match status" value="1"/>
</dbReference>
<dbReference type="InterPro" id="IPR003594">
    <property type="entry name" value="HATPase_dom"/>
</dbReference>
<dbReference type="InterPro" id="IPR036890">
    <property type="entry name" value="HATPase_C_sf"/>
</dbReference>
<dbReference type="EMBL" id="JAAONZ010000017">
    <property type="protein sequence ID" value="NHO67531.1"/>
    <property type="molecule type" value="Genomic_DNA"/>
</dbReference>
<comment type="caution">
    <text evidence="3">The sequence shown here is derived from an EMBL/GenBank/DDBJ whole genome shotgun (WGS) entry which is preliminary data.</text>
</comment>
<feature type="transmembrane region" description="Helical" evidence="1">
    <location>
        <begin position="20"/>
        <end position="41"/>
    </location>
</feature>
<keyword evidence="1" id="KW-0812">Transmembrane</keyword>
<evidence type="ECO:0000256" key="1">
    <source>
        <dbReference type="SAM" id="Phobius"/>
    </source>
</evidence>
<dbReference type="PANTHER" id="PTHR34220:SF7">
    <property type="entry name" value="SENSOR HISTIDINE KINASE YPDA"/>
    <property type="match status" value="1"/>
</dbReference>
<evidence type="ECO:0000259" key="2">
    <source>
        <dbReference type="PROSITE" id="PS50109"/>
    </source>
</evidence>
<keyword evidence="1" id="KW-0472">Membrane</keyword>
<keyword evidence="1" id="KW-1133">Transmembrane helix</keyword>
<sequence>MPKPQLDKGLYTVRTQQFYLFQLMFWLGLMAITFFSLTLWYGTAELPHIEHTVLQAVLGVLVSYPLRNVYTWLWERPLLQRLGISLLVVALGAGIWTILRMVTFIWIVQEEKNLWSDFGGWYFGGFFIFLCWSALYYGLSYYNQVQFEQERSRQAEQETQQEHLKRLEAETVAREAQLKMLRYQLNPHFLFNTLNTINALIRLKDNDTAQNMLQKLSHFLRYALDNEPAYRISLAEELNALMLYLNIELIRFGDRLSMDVQVSDAAKKALIPSLLLQPLVENAIKYAISTRETGGTIGIKADIEDDLLCLDVWDDGPGLSGGSEQALKGRGVGLHNTLERLQNLYGRDHSVDIGTSERNGVQISMRFPYEVEPGQREQPLAELVKG</sequence>
<evidence type="ECO:0000313" key="3">
    <source>
        <dbReference type="EMBL" id="NHO67531.1"/>
    </source>
</evidence>
<dbReference type="AlphaFoldDB" id="A0A9E5T265"/>
<dbReference type="SUPFAM" id="SSF55874">
    <property type="entry name" value="ATPase domain of HSP90 chaperone/DNA topoisomerase II/histidine kinase"/>
    <property type="match status" value="1"/>
</dbReference>
<dbReference type="Pfam" id="PF06580">
    <property type="entry name" value="His_kinase"/>
    <property type="match status" value="1"/>
</dbReference>
<dbReference type="InterPro" id="IPR010559">
    <property type="entry name" value="Sig_transdc_His_kin_internal"/>
</dbReference>
<feature type="transmembrane region" description="Helical" evidence="1">
    <location>
        <begin position="120"/>
        <end position="139"/>
    </location>
</feature>
<proteinExistence type="predicted"/>